<dbReference type="EMBL" id="KQ418094">
    <property type="protein sequence ID" value="KOF88860.1"/>
    <property type="molecule type" value="Genomic_DNA"/>
</dbReference>
<protein>
    <submittedName>
        <fullName evidence="2">Uncharacterized protein</fullName>
    </submittedName>
</protein>
<organism evidence="2">
    <name type="scientific">Octopus bimaculoides</name>
    <name type="common">California two-spotted octopus</name>
    <dbReference type="NCBI Taxonomy" id="37653"/>
    <lineage>
        <taxon>Eukaryota</taxon>
        <taxon>Metazoa</taxon>
        <taxon>Spiralia</taxon>
        <taxon>Lophotrochozoa</taxon>
        <taxon>Mollusca</taxon>
        <taxon>Cephalopoda</taxon>
        <taxon>Coleoidea</taxon>
        <taxon>Octopodiformes</taxon>
        <taxon>Octopoda</taxon>
        <taxon>Incirrata</taxon>
        <taxon>Octopodidae</taxon>
        <taxon>Octopus</taxon>
    </lineage>
</organism>
<feature type="region of interest" description="Disordered" evidence="1">
    <location>
        <begin position="1"/>
        <end position="42"/>
    </location>
</feature>
<sequence>MCDSPFTHLPGTRCTSKSMTPNHHQIHSRNIPYSGSVGPDFHRDPEITQLSTIKSTAANHITITIFNSAIIPTLGNNPSQNKKILF</sequence>
<evidence type="ECO:0000313" key="2">
    <source>
        <dbReference type="EMBL" id="KOF88860.1"/>
    </source>
</evidence>
<accession>A0A0L8HJ97</accession>
<name>A0A0L8HJ97_OCTBM</name>
<dbReference type="AlphaFoldDB" id="A0A0L8HJ97"/>
<gene>
    <name evidence="2" type="ORF">OCBIM_22014143mg</name>
</gene>
<reference evidence="2" key="1">
    <citation type="submission" date="2015-07" db="EMBL/GenBank/DDBJ databases">
        <title>MeaNS - Measles Nucleotide Surveillance Program.</title>
        <authorList>
            <person name="Tran T."/>
            <person name="Druce J."/>
        </authorList>
    </citation>
    <scope>NUCLEOTIDE SEQUENCE</scope>
    <source>
        <strain evidence="2">UCB-OBI-ISO-001</strain>
        <tissue evidence="2">Gonad</tissue>
    </source>
</reference>
<feature type="compositionally biased region" description="Polar residues" evidence="1">
    <location>
        <begin position="13"/>
        <end position="23"/>
    </location>
</feature>
<proteinExistence type="predicted"/>
<evidence type="ECO:0000256" key="1">
    <source>
        <dbReference type="SAM" id="MobiDB-lite"/>
    </source>
</evidence>